<dbReference type="Pfam" id="PF06583">
    <property type="entry name" value="Neogenin_C"/>
    <property type="match status" value="1"/>
</dbReference>
<accession>A0A1Y3ASC5</accession>
<dbReference type="AlphaFoldDB" id="A0A1Y3ASC5"/>
<evidence type="ECO:0000256" key="3">
    <source>
        <dbReference type="ARBA" id="ARBA00022989"/>
    </source>
</evidence>
<dbReference type="EMBL" id="MUJZ01063488">
    <property type="protein sequence ID" value="OTF70907.1"/>
    <property type="molecule type" value="Genomic_DNA"/>
</dbReference>
<keyword evidence="3 7" id="KW-1133">Transmembrane helix</keyword>
<keyword evidence="5" id="KW-0325">Glycoprotein</keyword>
<name>A0A1Y3ASC5_EURMA</name>
<dbReference type="GO" id="GO:0016020">
    <property type="term" value="C:membrane"/>
    <property type="evidence" value="ECO:0007669"/>
    <property type="project" value="UniProtKB-SubCell"/>
</dbReference>
<evidence type="ECO:0000256" key="7">
    <source>
        <dbReference type="SAM" id="Phobius"/>
    </source>
</evidence>
<comment type="caution">
    <text evidence="9">The sequence shown here is derived from an EMBL/GenBank/DDBJ whole genome shotgun (WGS) entry which is preliminary data.</text>
</comment>
<keyword evidence="4 7" id="KW-0472">Membrane</keyword>
<evidence type="ECO:0000256" key="1">
    <source>
        <dbReference type="ARBA" id="ARBA00004479"/>
    </source>
</evidence>
<evidence type="ECO:0000313" key="9">
    <source>
        <dbReference type="EMBL" id="OTF70907.1"/>
    </source>
</evidence>
<evidence type="ECO:0000256" key="5">
    <source>
        <dbReference type="ARBA" id="ARBA00023180"/>
    </source>
</evidence>
<feature type="domain" description="Neogenin C-terminal" evidence="8">
    <location>
        <begin position="85"/>
        <end position="116"/>
    </location>
</feature>
<evidence type="ECO:0000256" key="4">
    <source>
        <dbReference type="ARBA" id="ARBA00023136"/>
    </source>
</evidence>
<keyword evidence="2 7" id="KW-0812">Transmembrane</keyword>
<evidence type="ECO:0000259" key="8">
    <source>
        <dbReference type="Pfam" id="PF06583"/>
    </source>
</evidence>
<protein>
    <recommendedName>
        <fullName evidence="8">Neogenin C-terminal domain-containing protein</fullName>
    </recommendedName>
</protein>
<dbReference type="Proteomes" id="UP000194236">
    <property type="component" value="Unassembled WGS sequence"/>
</dbReference>
<dbReference type="InterPro" id="IPR010560">
    <property type="entry name" value="Neogenin_C"/>
</dbReference>
<gene>
    <name evidence="9" type="ORF">BLA29_008147</name>
</gene>
<feature type="region of interest" description="Disordered" evidence="6">
    <location>
        <begin position="45"/>
        <end position="69"/>
    </location>
</feature>
<evidence type="ECO:0000256" key="2">
    <source>
        <dbReference type="ARBA" id="ARBA00022692"/>
    </source>
</evidence>
<evidence type="ECO:0000256" key="6">
    <source>
        <dbReference type="SAM" id="MobiDB-lite"/>
    </source>
</evidence>
<feature type="transmembrane region" description="Helical" evidence="7">
    <location>
        <begin position="12"/>
        <end position="36"/>
    </location>
</feature>
<proteinExistence type="predicted"/>
<comment type="subcellular location">
    <subcellularLocation>
        <location evidence="1">Membrane</location>
        <topology evidence="1">Single-pass type I membrane protein</topology>
    </subcellularLocation>
</comment>
<organism evidence="9 10">
    <name type="scientific">Euroglyphus maynei</name>
    <name type="common">Mayne's house dust mite</name>
    <dbReference type="NCBI Taxonomy" id="6958"/>
    <lineage>
        <taxon>Eukaryota</taxon>
        <taxon>Metazoa</taxon>
        <taxon>Ecdysozoa</taxon>
        <taxon>Arthropoda</taxon>
        <taxon>Chelicerata</taxon>
        <taxon>Arachnida</taxon>
        <taxon>Acari</taxon>
        <taxon>Acariformes</taxon>
        <taxon>Sarcoptiformes</taxon>
        <taxon>Astigmata</taxon>
        <taxon>Psoroptidia</taxon>
        <taxon>Analgoidea</taxon>
        <taxon>Pyroglyphidae</taxon>
        <taxon>Pyroglyphinae</taxon>
        <taxon>Euroglyphus</taxon>
    </lineage>
</organism>
<evidence type="ECO:0000313" key="10">
    <source>
        <dbReference type="Proteomes" id="UP000194236"/>
    </source>
</evidence>
<sequence>MKTHTINGSDVSINLLSLIIIIIFIFLLIIFLIAILKIFQSKNDKNNETMGKNRNGYLPTATSPSGKNINSRMNNIRNNNGTLEKPPDLWIHHNEQVEMKLMDKNNSDNDSNGGSVALSVKNNVEQPFAKIKKTNSTII</sequence>
<keyword evidence="10" id="KW-1185">Reference proteome</keyword>
<reference evidence="9 10" key="1">
    <citation type="submission" date="2017-03" db="EMBL/GenBank/DDBJ databases">
        <title>Genome Survey of Euroglyphus maynei.</title>
        <authorList>
            <person name="Arlian L.G."/>
            <person name="Morgan M.S."/>
            <person name="Rider S.D."/>
        </authorList>
    </citation>
    <scope>NUCLEOTIDE SEQUENCE [LARGE SCALE GENOMIC DNA]</scope>
    <source>
        <strain evidence="9">Arlian Lab</strain>
        <tissue evidence="9">Whole body</tissue>
    </source>
</reference>